<dbReference type="EMBL" id="LAZR01008391">
    <property type="protein sequence ID" value="KKM79059.1"/>
    <property type="molecule type" value="Genomic_DNA"/>
</dbReference>
<dbReference type="Pfam" id="PF10614">
    <property type="entry name" value="CsgF"/>
    <property type="match status" value="1"/>
</dbReference>
<evidence type="ECO:0000256" key="2">
    <source>
        <dbReference type="SAM" id="MobiDB-lite"/>
    </source>
</evidence>
<name>A0A0F9KA22_9ZZZZ</name>
<gene>
    <name evidence="3" type="ORF">LCGC14_1353740</name>
</gene>
<organism evidence="3">
    <name type="scientific">marine sediment metagenome</name>
    <dbReference type="NCBI Taxonomy" id="412755"/>
    <lineage>
        <taxon>unclassified sequences</taxon>
        <taxon>metagenomes</taxon>
        <taxon>ecological metagenomes</taxon>
    </lineage>
</organism>
<dbReference type="AlphaFoldDB" id="A0A0F9KA22"/>
<dbReference type="InterPro" id="IPR018893">
    <property type="entry name" value="T8SS_CsgF"/>
</dbReference>
<comment type="caution">
    <text evidence="3">The sequence shown here is derived from an EMBL/GenBank/DDBJ whole genome shotgun (WGS) entry which is preliminary data.</text>
</comment>
<sequence length="120" mass="11884">MSNLRAAKVGAIALCFSCQTLDAGELIYRPTNPGFGGNPNNIDYLLNLAQIQNQHLPDSGTGGGSSAAPTINFPPITIDLGGVAGGGGTTSDPNPAAAALSGDATMQVGNGSLTSPVSSR</sequence>
<keyword evidence="1" id="KW-0732">Signal</keyword>
<feature type="region of interest" description="Disordered" evidence="2">
    <location>
        <begin position="82"/>
        <end position="120"/>
    </location>
</feature>
<evidence type="ECO:0000256" key="1">
    <source>
        <dbReference type="ARBA" id="ARBA00022729"/>
    </source>
</evidence>
<feature type="compositionally biased region" description="Polar residues" evidence="2">
    <location>
        <begin position="107"/>
        <end position="120"/>
    </location>
</feature>
<reference evidence="3" key="1">
    <citation type="journal article" date="2015" name="Nature">
        <title>Complex archaea that bridge the gap between prokaryotes and eukaryotes.</title>
        <authorList>
            <person name="Spang A."/>
            <person name="Saw J.H."/>
            <person name="Jorgensen S.L."/>
            <person name="Zaremba-Niedzwiedzka K."/>
            <person name="Martijn J."/>
            <person name="Lind A.E."/>
            <person name="van Eijk R."/>
            <person name="Schleper C."/>
            <person name="Guy L."/>
            <person name="Ettema T.J."/>
        </authorList>
    </citation>
    <scope>NUCLEOTIDE SEQUENCE</scope>
</reference>
<proteinExistence type="predicted"/>
<evidence type="ECO:0000313" key="3">
    <source>
        <dbReference type="EMBL" id="KKM79059.1"/>
    </source>
</evidence>
<accession>A0A0F9KA22</accession>
<evidence type="ECO:0008006" key="4">
    <source>
        <dbReference type="Google" id="ProtNLM"/>
    </source>
</evidence>
<protein>
    <recommendedName>
        <fullName evidence="4">Curli production assembly/transport component CsgF</fullName>
    </recommendedName>
</protein>